<sequence>MREQGVSTKTLVWGDAKAIANQVPTIAEVAPEINNRQLITGVKQLQYINNYI</sequence>
<dbReference type="AlphaFoldDB" id="F4XPJ8"/>
<dbReference type="EMBL" id="GL890848">
    <property type="protein sequence ID" value="EGJ33452.1"/>
    <property type="molecule type" value="Genomic_DNA"/>
</dbReference>
<dbReference type="OrthoDB" id="9770099at2"/>
<evidence type="ECO:0000313" key="2">
    <source>
        <dbReference type="Proteomes" id="UP000003959"/>
    </source>
</evidence>
<organism evidence="1 2">
    <name type="scientific">Moorena producens 3L</name>
    <dbReference type="NCBI Taxonomy" id="489825"/>
    <lineage>
        <taxon>Bacteria</taxon>
        <taxon>Bacillati</taxon>
        <taxon>Cyanobacteriota</taxon>
        <taxon>Cyanophyceae</taxon>
        <taxon>Coleofasciculales</taxon>
        <taxon>Coleofasciculaceae</taxon>
        <taxon>Moorena</taxon>
    </lineage>
</organism>
<gene>
    <name evidence="1" type="ORF">LYNGBM3L_35010</name>
</gene>
<protein>
    <submittedName>
        <fullName evidence="1">Uncharacterized protein</fullName>
    </submittedName>
</protein>
<proteinExistence type="predicted"/>
<keyword evidence="2" id="KW-1185">Reference proteome</keyword>
<accession>F4XPJ8</accession>
<name>F4XPJ8_9CYAN</name>
<reference evidence="2" key="1">
    <citation type="journal article" date="2011" name="Proc. Natl. Acad. Sci. U.S.A.">
        <title>Genomic insights into the physiology and ecology of the marine filamentous cyanobacterium Lyngbya majuscula.</title>
        <authorList>
            <person name="Jones A.C."/>
            <person name="Monroe E.A."/>
            <person name="Podell S."/>
            <person name="Hess W.R."/>
            <person name="Klages S."/>
            <person name="Esquenazi E."/>
            <person name="Niessen S."/>
            <person name="Hoover H."/>
            <person name="Rothmann M."/>
            <person name="Lasken R.S."/>
            <person name="Yates J.R.III."/>
            <person name="Reinhardt R."/>
            <person name="Kube M."/>
            <person name="Burkart M.D."/>
            <person name="Allen E.E."/>
            <person name="Dorrestein P.C."/>
            <person name="Gerwick W.H."/>
            <person name="Gerwick L."/>
        </authorList>
    </citation>
    <scope>NUCLEOTIDE SEQUENCE [LARGE SCALE GENOMIC DNA]</scope>
    <source>
        <strain evidence="2">3L</strain>
    </source>
</reference>
<dbReference type="Proteomes" id="UP000003959">
    <property type="component" value="Unassembled WGS sequence"/>
</dbReference>
<evidence type="ECO:0000313" key="1">
    <source>
        <dbReference type="EMBL" id="EGJ33452.1"/>
    </source>
</evidence>
<dbReference type="HOGENOM" id="CLU_3081955_0_0_3"/>
<dbReference type="RefSeq" id="WP_008182031.1">
    <property type="nucleotide sequence ID" value="NZ_GL890848.1"/>
</dbReference>